<name>A0A1A8EFD7_NOTKA</name>
<accession>A0A1A8EFD7</accession>
<dbReference type="EMBL" id="HAEA01015309">
    <property type="protein sequence ID" value="SBQ43789.1"/>
    <property type="molecule type" value="Transcribed_RNA"/>
</dbReference>
<feature type="non-terminal residue" evidence="1">
    <location>
        <position position="1"/>
    </location>
</feature>
<gene>
    <name evidence="1" type="primary">GPC5</name>
</gene>
<reference evidence="1" key="2">
    <citation type="submission" date="2016-06" db="EMBL/GenBank/DDBJ databases">
        <title>The genome of a short-lived fish provides insights into sex chromosome evolution and the genetic control of aging.</title>
        <authorList>
            <person name="Reichwald K."/>
            <person name="Felder M."/>
            <person name="Petzold A."/>
            <person name="Koch P."/>
            <person name="Groth M."/>
            <person name="Platzer M."/>
        </authorList>
    </citation>
    <scope>NUCLEOTIDE SEQUENCE</scope>
    <source>
        <tissue evidence="1">Brain</tissue>
    </source>
</reference>
<protein>
    <submittedName>
        <fullName evidence="1">Glypican 5</fullName>
    </submittedName>
</protein>
<proteinExistence type="predicted"/>
<reference evidence="1" key="1">
    <citation type="submission" date="2016-05" db="EMBL/GenBank/DDBJ databases">
        <authorList>
            <person name="Lavstsen T."/>
            <person name="Jespersen J.S."/>
        </authorList>
    </citation>
    <scope>NUCLEOTIDE SEQUENCE</scope>
    <source>
        <tissue evidence="1">Brain</tissue>
    </source>
</reference>
<feature type="non-terminal residue" evidence="1">
    <location>
        <position position="93"/>
    </location>
</feature>
<organism evidence="1">
    <name type="scientific">Nothobranchius kadleci</name>
    <name type="common">African annual killifish</name>
    <dbReference type="NCBI Taxonomy" id="1051664"/>
    <lineage>
        <taxon>Eukaryota</taxon>
        <taxon>Metazoa</taxon>
        <taxon>Chordata</taxon>
        <taxon>Craniata</taxon>
        <taxon>Vertebrata</taxon>
        <taxon>Euteleostomi</taxon>
        <taxon>Actinopterygii</taxon>
        <taxon>Neopterygii</taxon>
        <taxon>Teleostei</taxon>
        <taxon>Neoteleostei</taxon>
        <taxon>Acanthomorphata</taxon>
        <taxon>Ovalentaria</taxon>
        <taxon>Atherinomorphae</taxon>
        <taxon>Cyprinodontiformes</taxon>
        <taxon>Nothobranchiidae</taxon>
        <taxon>Nothobranchius</taxon>
    </lineage>
</organism>
<dbReference type="AlphaFoldDB" id="A0A1A8EFD7"/>
<evidence type="ECO:0000313" key="1">
    <source>
        <dbReference type="EMBL" id="SBQ43789.1"/>
    </source>
</evidence>
<sequence>IYNGVLEDYHSSCFLLFPCFSTPDSVVKSALWQVLKFCRKSHSDRAWSGRVPESVQLQNGRPFTPTADCVQNVFGKSFESLRYDNYMCGEELV</sequence>